<dbReference type="EMBL" id="VYYT01000068">
    <property type="protein sequence ID" value="KAK2772450.1"/>
    <property type="molecule type" value="Genomic_DNA"/>
</dbReference>
<comment type="caution">
    <text evidence="2">The sequence shown here is derived from an EMBL/GenBank/DDBJ whole genome shotgun (WGS) entry which is preliminary data.</text>
</comment>
<reference evidence="2" key="1">
    <citation type="submission" date="2023-02" db="EMBL/GenBank/DDBJ databases">
        <title>Colletotrichum kahawae CIFC_Que2 genome sequencing and assembly.</title>
        <authorList>
            <person name="Baroncelli R."/>
        </authorList>
    </citation>
    <scope>NUCLEOTIDE SEQUENCE</scope>
    <source>
        <strain evidence="2">CIFC_Que2</strain>
    </source>
</reference>
<accession>A0AAD9YMC2</accession>
<evidence type="ECO:0000313" key="3">
    <source>
        <dbReference type="Proteomes" id="UP001281614"/>
    </source>
</evidence>
<organism evidence="2 3">
    <name type="scientific">Colletotrichum kahawae</name>
    <name type="common">Coffee berry disease fungus</name>
    <dbReference type="NCBI Taxonomy" id="34407"/>
    <lineage>
        <taxon>Eukaryota</taxon>
        <taxon>Fungi</taxon>
        <taxon>Dikarya</taxon>
        <taxon>Ascomycota</taxon>
        <taxon>Pezizomycotina</taxon>
        <taxon>Sordariomycetes</taxon>
        <taxon>Hypocreomycetidae</taxon>
        <taxon>Glomerellales</taxon>
        <taxon>Glomerellaceae</taxon>
        <taxon>Colletotrichum</taxon>
        <taxon>Colletotrichum gloeosporioides species complex</taxon>
    </lineage>
</organism>
<protein>
    <submittedName>
        <fullName evidence="2">Uncharacterized protein</fullName>
    </submittedName>
</protein>
<name>A0AAD9YMC2_COLKA</name>
<evidence type="ECO:0000256" key="1">
    <source>
        <dbReference type="SAM" id="MobiDB-lite"/>
    </source>
</evidence>
<keyword evidence="3" id="KW-1185">Reference proteome</keyword>
<evidence type="ECO:0000313" key="2">
    <source>
        <dbReference type="EMBL" id="KAK2772450.1"/>
    </source>
</evidence>
<dbReference type="AlphaFoldDB" id="A0AAD9YMC2"/>
<gene>
    <name evidence="2" type="ORF">CKAH01_03988</name>
</gene>
<dbReference type="Proteomes" id="UP001281614">
    <property type="component" value="Unassembled WGS sequence"/>
</dbReference>
<sequence>MTRVALNRSQKPLIHTFNNNGIEASLKRSSCQFGIGRAYCMHWPKGGYPRSQRRATSQRPAARRLTLEARSRRPQGQQSESLAGPIRWSGGDLARFWLDPDDPRKPFSGAVTQMQGPVHGFWLQASYFCHANPTRRQRCRKIAEFLPLAIDNLDGDDDQRRISLQ</sequence>
<proteinExistence type="predicted"/>
<feature type="region of interest" description="Disordered" evidence="1">
    <location>
        <begin position="48"/>
        <end position="85"/>
    </location>
</feature>